<feature type="domain" description="Core-binding (CB)" evidence="6">
    <location>
        <begin position="21"/>
        <end position="95"/>
    </location>
</feature>
<name>A0A892ZH87_9NEIS</name>
<dbReference type="PROSITE" id="PS51898">
    <property type="entry name" value="TYR_RECOMBINASE"/>
    <property type="match status" value="1"/>
</dbReference>
<sequence>MHDKLAHEQWRHERLGEKNKILWDEAALRWIKEKGSKKSIIDDVSKIRVLKSFRGIYLDDFNQDFIMDVIDELDCKDSTKNRYLALIRSIFNRSVKVWRFIDHAPTVIMYPEGNGRIRWLWPEEAKALIEALRPSYHADLALFALNTGLRLSNVLALDKNRIDRERRVAWYYADETKSGQALGVALNDVAMEIINRNWPKHTKFIFVNNLGQPVKGIDRRLWAAALSKAGIEDFRWHDLRHTWASWLVQRGVPVRVLQEMGGWKTLEIVQRYSHLAPDHLHEHAKLLNNVTKWDTDWTQAQMKEVLLIA</sequence>
<dbReference type="Gene3D" id="1.10.443.10">
    <property type="entry name" value="Intergrase catalytic core"/>
    <property type="match status" value="1"/>
</dbReference>
<evidence type="ECO:0000313" key="7">
    <source>
        <dbReference type="EMBL" id="QRQ82895.1"/>
    </source>
</evidence>
<evidence type="ECO:0000259" key="6">
    <source>
        <dbReference type="PROSITE" id="PS51900"/>
    </source>
</evidence>
<dbReference type="InterPro" id="IPR050090">
    <property type="entry name" value="Tyrosine_recombinase_XerCD"/>
</dbReference>
<dbReference type="CDD" id="cd00796">
    <property type="entry name" value="INT_Rci_Hp1_C"/>
    <property type="match status" value="1"/>
</dbReference>
<dbReference type="InterPro" id="IPR002104">
    <property type="entry name" value="Integrase_catalytic"/>
</dbReference>
<protein>
    <submittedName>
        <fullName evidence="7">Site-specific integrase</fullName>
    </submittedName>
</protein>
<dbReference type="GO" id="GO:0003677">
    <property type="term" value="F:DNA binding"/>
    <property type="evidence" value="ECO:0007669"/>
    <property type="project" value="UniProtKB-UniRule"/>
</dbReference>
<dbReference type="SUPFAM" id="SSF56349">
    <property type="entry name" value="DNA breaking-rejoining enzymes"/>
    <property type="match status" value="1"/>
</dbReference>
<dbReference type="InterPro" id="IPR044068">
    <property type="entry name" value="CB"/>
</dbReference>
<keyword evidence="1" id="KW-0229">DNA integration</keyword>
<feature type="domain" description="Tyr recombinase" evidence="5">
    <location>
        <begin position="115"/>
        <end position="285"/>
    </location>
</feature>
<keyword evidence="2 4" id="KW-0238">DNA-binding</keyword>
<dbReference type="PANTHER" id="PTHR30349:SF64">
    <property type="entry name" value="PROPHAGE INTEGRASE INTD-RELATED"/>
    <property type="match status" value="1"/>
</dbReference>
<dbReference type="InterPro" id="IPR011010">
    <property type="entry name" value="DNA_brk_join_enz"/>
</dbReference>
<evidence type="ECO:0000256" key="2">
    <source>
        <dbReference type="ARBA" id="ARBA00023125"/>
    </source>
</evidence>
<dbReference type="PANTHER" id="PTHR30349">
    <property type="entry name" value="PHAGE INTEGRASE-RELATED"/>
    <property type="match status" value="1"/>
</dbReference>
<evidence type="ECO:0000313" key="8">
    <source>
        <dbReference type="Proteomes" id="UP000653156"/>
    </source>
</evidence>
<dbReference type="GO" id="GO:0006310">
    <property type="term" value="P:DNA recombination"/>
    <property type="evidence" value="ECO:0007669"/>
    <property type="project" value="UniProtKB-KW"/>
</dbReference>
<evidence type="ECO:0000256" key="4">
    <source>
        <dbReference type="PROSITE-ProRule" id="PRU01248"/>
    </source>
</evidence>
<accession>A0A892ZH87</accession>
<keyword evidence="3" id="KW-0233">DNA recombination</keyword>
<proteinExistence type="predicted"/>
<dbReference type="EMBL" id="CP069798">
    <property type="protein sequence ID" value="QRQ82895.1"/>
    <property type="molecule type" value="Genomic_DNA"/>
</dbReference>
<keyword evidence="8" id="KW-1185">Reference proteome</keyword>
<dbReference type="GO" id="GO:0015074">
    <property type="term" value="P:DNA integration"/>
    <property type="evidence" value="ECO:0007669"/>
    <property type="project" value="UniProtKB-KW"/>
</dbReference>
<dbReference type="InterPro" id="IPR013762">
    <property type="entry name" value="Integrase-like_cat_sf"/>
</dbReference>
<gene>
    <name evidence="7" type="ORF">JQU52_05845</name>
</gene>
<dbReference type="Pfam" id="PF00589">
    <property type="entry name" value="Phage_integrase"/>
    <property type="match status" value="1"/>
</dbReference>
<dbReference type="PROSITE" id="PS51900">
    <property type="entry name" value="CB"/>
    <property type="match status" value="1"/>
</dbReference>
<dbReference type="KEGG" id="ptes:JQU52_05845"/>
<evidence type="ECO:0000256" key="1">
    <source>
        <dbReference type="ARBA" id="ARBA00022908"/>
    </source>
</evidence>
<organism evidence="7 8">
    <name type="scientific">Paralysiella testudinis</name>
    <dbReference type="NCBI Taxonomy" id="2809020"/>
    <lineage>
        <taxon>Bacteria</taxon>
        <taxon>Pseudomonadati</taxon>
        <taxon>Pseudomonadota</taxon>
        <taxon>Betaproteobacteria</taxon>
        <taxon>Neisseriales</taxon>
        <taxon>Neisseriaceae</taxon>
        <taxon>Paralysiella</taxon>
    </lineage>
</organism>
<dbReference type="Proteomes" id="UP000653156">
    <property type="component" value="Chromosome"/>
</dbReference>
<evidence type="ECO:0000259" key="5">
    <source>
        <dbReference type="PROSITE" id="PS51898"/>
    </source>
</evidence>
<dbReference type="AlphaFoldDB" id="A0A892ZH87"/>
<reference evidence="7" key="1">
    <citation type="submission" date="2021-02" db="EMBL/GenBank/DDBJ databases">
        <title>Neisseriaceae sp. 26B isolated from the cloaca of a Common Toad-headed Turtle (Mesoclemmys nasuta).</title>
        <authorList>
            <person name="Spergser J."/>
            <person name="Busse H.-J."/>
        </authorList>
    </citation>
    <scope>NUCLEOTIDE SEQUENCE</scope>
    <source>
        <strain evidence="7">26B</strain>
    </source>
</reference>
<evidence type="ECO:0000256" key="3">
    <source>
        <dbReference type="ARBA" id="ARBA00023172"/>
    </source>
</evidence>